<dbReference type="GO" id="GO:0005524">
    <property type="term" value="F:ATP binding"/>
    <property type="evidence" value="ECO:0007669"/>
    <property type="project" value="UniProtKB-KW"/>
</dbReference>
<accession>A0A2S4MQQ9</accession>
<gene>
    <name evidence="8" type="ORF">CYD53_101509</name>
</gene>
<dbReference type="InterPro" id="IPR017871">
    <property type="entry name" value="ABC_transporter-like_CS"/>
</dbReference>
<evidence type="ECO:0000256" key="1">
    <source>
        <dbReference type="ARBA" id="ARBA00022737"/>
    </source>
</evidence>
<proteinExistence type="inferred from homology"/>
<feature type="domain" description="ABC transporter" evidence="7">
    <location>
        <begin position="359"/>
        <end position="573"/>
    </location>
</feature>
<dbReference type="Proteomes" id="UP000236919">
    <property type="component" value="Unassembled WGS sequence"/>
</dbReference>
<dbReference type="SUPFAM" id="SSF52540">
    <property type="entry name" value="P-loop containing nucleoside triphosphate hydrolases"/>
    <property type="match status" value="2"/>
</dbReference>
<organism evidence="8 9">
    <name type="scientific">Bosea psychrotolerans</name>
    <dbReference type="NCBI Taxonomy" id="1871628"/>
    <lineage>
        <taxon>Bacteria</taxon>
        <taxon>Pseudomonadati</taxon>
        <taxon>Pseudomonadota</taxon>
        <taxon>Alphaproteobacteria</taxon>
        <taxon>Hyphomicrobiales</taxon>
        <taxon>Boseaceae</taxon>
        <taxon>Bosea</taxon>
    </lineage>
</organism>
<dbReference type="InterPro" id="IPR003593">
    <property type="entry name" value="AAA+_ATPase"/>
</dbReference>
<dbReference type="Pfam" id="PF12848">
    <property type="entry name" value="ABC_tran_Xtn"/>
    <property type="match status" value="1"/>
</dbReference>
<feature type="domain" description="ABC transporter" evidence="7">
    <location>
        <begin position="36"/>
        <end position="292"/>
    </location>
</feature>
<dbReference type="Gene3D" id="3.40.50.300">
    <property type="entry name" value="P-loop containing nucleotide triphosphate hydrolases"/>
    <property type="match status" value="2"/>
</dbReference>
<evidence type="ECO:0000256" key="2">
    <source>
        <dbReference type="ARBA" id="ARBA00022741"/>
    </source>
</evidence>
<evidence type="ECO:0000256" key="4">
    <source>
        <dbReference type="ARBA" id="ARBA00061551"/>
    </source>
</evidence>
<comment type="caution">
    <text evidence="8">The sequence shown here is derived from an EMBL/GenBank/DDBJ whole genome shotgun (WGS) entry which is preliminary data.</text>
</comment>
<keyword evidence="2" id="KW-0547">Nucleotide-binding</keyword>
<reference evidence="8 9" key="1">
    <citation type="submission" date="2018-01" db="EMBL/GenBank/DDBJ databases">
        <title>Genomic Encyclopedia of Type Strains, Phase III (KMG-III): the genomes of soil and plant-associated and newly described type strains.</title>
        <authorList>
            <person name="Whitman W."/>
        </authorList>
    </citation>
    <scope>NUCLEOTIDE SEQUENCE [LARGE SCALE GENOMIC DNA]</scope>
    <source>
        <strain evidence="8 9">1131</strain>
    </source>
</reference>
<dbReference type="CDD" id="cd03221">
    <property type="entry name" value="ABCF_EF-3"/>
    <property type="match status" value="2"/>
</dbReference>
<protein>
    <recommendedName>
        <fullName evidence="5">Probable ATP-binding protein YbiT</fullName>
    </recommendedName>
</protein>
<dbReference type="GO" id="GO:0016887">
    <property type="term" value="F:ATP hydrolysis activity"/>
    <property type="evidence" value="ECO:0007669"/>
    <property type="project" value="InterPro"/>
</dbReference>
<dbReference type="InterPro" id="IPR003439">
    <property type="entry name" value="ABC_transporter-like_ATP-bd"/>
</dbReference>
<dbReference type="FunFam" id="3.40.50.300:FF:000011">
    <property type="entry name" value="Putative ABC transporter ATP-binding component"/>
    <property type="match status" value="1"/>
</dbReference>
<dbReference type="Pfam" id="PF00005">
    <property type="entry name" value="ABC_tran"/>
    <property type="match status" value="2"/>
</dbReference>
<evidence type="ECO:0000313" key="8">
    <source>
        <dbReference type="EMBL" id="POR56985.1"/>
    </source>
</evidence>
<evidence type="ECO:0000256" key="3">
    <source>
        <dbReference type="ARBA" id="ARBA00022840"/>
    </source>
</evidence>
<keyword evidence="9" id="KW-1185">Reference proteome</keyword>
<evidence type="ECO:0000313" key="9">
    <source>
        <dbReference type="Proteomes" id="UP000236919"/>
    </source>
</evidence>
<dbReference type="InterPro" id="IPR050611">
    <property type="entry name" value="ABCF"/>
</dbReference>
<sequence>MTRPPPPDLPARSSADGPHGVRAREIPFPRFRARMIRLENISKQNGQQIVFIEASAALQKGEKVGLVGPNGAGKTTLFRMITGQEQPDEGQVGVDRGVTIGYFSQDVGDMKGVSAVSAVMDGAGPVSSVAAELRELEAAMGDPDRAEEMDDIIMRYGEVQGRFEELDGYALDGRAREVLAGLGFSQEMMDGDVGALSGGWKMRVALARILLMRPDAMLLDEPSNHLDLESLIWLEEFLKGYDGALLMTSHDREFMNRIVNKVVEIDGGSLTAYSGNYEFYQEQRALAEKQQQAQFERQQAMLAKEINFIERFKARASHAAQVQSRVKKLEKIDRVEPPKRRQTVSFEFQPAPRSGEDVVTLKNVHKAYGSRSIYEGLDFQVRRKERWCVMGVNGAGKSTLLKLVTGATQPDNGTVALGGSIKLGYFAQHAMEVLDGDRTVFESLEDSFPQAGQGSLRALAGCFGFSGDDVEKRCRVLSGGEKARLVMAKMLYDPPNFLVLDEPTNHLDIATKEMLITALAQYEGTMLFVSHDRHFLAALSNRLLELTPEGVHAYGGGYTEYVARTGQEAPGLRS</sequence>
<dbReference type="AlphaFoldDB" id="A0A2S4MQQ9"/>
<dbReference type="InterPro" id="IPR032781">
    <property type="entry name" value="ABC_tran_Xtn"/>
</dbReference>
<dbReference type="FunFam" id="3.40.50.300:FF:000070">
    <property type="entry name" value="Putative ABC transporter ATP-binding component"/>
    <property type="match status" value="1"/>
</dbReference>
<name>A0A2S4MQQ9_9HYPH</name>
<evidence type="ECO:0000256" key="6">
    <source>
        <dbReference type="SAM" id="MobiDB-lite"/>
    </source>
</evidence>
<dbReference type="PROSITE" id="PS00211">
    <property type="entry name" value="ABC_TRANSPORTER_1"/>
    <property type="match status" value="2"/>
</dbReference>
<dbReference type="InterPro" id="IPR027417">
    <property type="entry name" value="P-loop_NTPase"/>
</dbReference>
<keyword evidence="1" id="KW-0677">Repeat</keyword>
<comment type="similarity">
    <text evidence="4">Belongs to the ABC transporter superfamily. ABCF family. YbiT subfamily.</text>
</comment>
<keyword evidence="3" id="KW-0067">ATP-binding</keyword>
<evidence type="ECO:0000256" key="5">
    <source>
        <dbReference type="ARBA" id="ARBA00074044"/>
    </source>
</evidence>
<feature type="region of interest" description="Disordered" evidence="6">
    <location>
        <begin position="1"/>
        <end position="26"/>
    </location>
</feature>
<dbReference type="PANTHER" id="PTHR19211:SF14">
    <property type="entry name" value="ATP-BINDING CASSETTE SUB-FAMILY F MEMBER 1"/>
    <property type="match status" value="1"/>
</dbReference>
<dbReference type="SMART" id="SM00382">
    <property type="entry name" value="AAA"/>
    <property type="match status" value="2"/>
</dbReference>
<evidence type="ECO:0000259" key="7">
    <source>
        <dbReference type="PROSITE" id="PS50893"/>
    </source>
</evidence>
<dbReference type="PROSITE" id="PS50893">
    <property type="entry name" value="ABC_TRANSPORTER_2"/>
    <property type="match status" value="2"/>
</dbReference>
<dbReference type="PANTHER" id="PTHR19211">
    <property type="entry name" value="ATP-BINDING TRANSPORT PROTEIN-RELATED"/>
    <property type="match status" value="1"/>
</dbReference>
<dbReference type="EMBL" id="PQFZ01000001">
    <property type="protein sequence ID" value="POR56985.1"/>
    <property type="molecule type" value="Genomic_DNA"/>
</dbReference>